<dbReference type="PIRSF" id="PIRSF001112">
    <property type="entry name" value="Epoxide_hydrolase"/>
    <property type="match status" value="1"/>
</dbReference>
<evidence type="ECO:0000256" key="4">
    <source>
        <dbReference type="PIRSR" id="PIRSR001112-1"/>
    </source>
</evidence>
<dbReference type="InterPro" id="IPR029058">
    <property type="entry name" value="AB_hydrolase_fold"/>
</dbReference>
<evidence type="ECO:0000256" key="1">
    <source>
        <dbReference type="ARBA" id="ARBA00010088"/>
    </source>
</evidence>
<dbReference type="PANTHER" id="PTHR21661">
    <property type="entry name" value="EPOXIDE HYDROLASE 1-RELATED"/>
    <property type="match status" value="1"/>
</dbReference>
<dbReference type="InterPro" id="IPR016292">
    <property type="entry name" value="Epoxide_hydrolase"/>
</dbReference>
<protein>
    <recommendedName>
        <fullName evidence="5">Epoxide hydrolase N-terminal domain-containing protein</fullName>
    </recommendedName>
</protein>
<dbReference type="SUPFAM" id="SSF53474">
    <property type="entry name" value="alpha/beta-Hydrolases"/>
    <property type="match status" value="1"/>
</dbReference>
<dbReference type="Proteomes" id="UP000605846">
    <property type="component" value="Unassembled WGS sequence"/>
</dbReference>
<dbReference type="EMBL" id="JABAYA010000048">
    <property type="protein sequence ID" value="KAF7727833.1"/>
    <property type="molecule type" value="Genomic_DNA"/>
</dbReference>
<feature type="active site" description="Proton acceptor" evidence="4">
    <location>
        <position position="335"/>
    </location>
</feature>
<comment type="similarity">
    <text evidence="1">Belongs to the peptidase S33 family.</text>
</comment>
<keyword evidence="7" id="KW-1185">Reference proteome</keyword>
<dbReference type="AlphaFoldDB" id="A0A8H7ER91"/>
<feature type="active site" description="Proton donor" evidence="4">
    <location>
        <position position="280"/>
    </location>
</feature>
<feature type="domain" description="Epoxide hydrolase N-terminal" evidence="5">
    <location>
        <begin position="5"/>
        <end position="79"/>
    </location>
</feature>
<dbReference type="Pfam" id="PF06441">
    <property type="entry name" value="EHN"/>
    <property type="match status" value="1"/>
</dbReference>
<gene>
    <name evidence="6" type="ORF">EC973_006946</name>
</gene>
<feature type="active site" description="Nucleophile" evidence="4">
    <location>
        <position position="124"/>
    </location>
</feature>
<reference evidence="6" key="1">
    <citation type="submission" date="2020-01" db="EMBL/GenBank/DDBJ databases">
        <title>Genome Sequencing of Three Apophysomyces-Like Fungal Strains Confirms a Novel Fungal Genus in the Mucoromycota with divergent Burkholderia-like Endosymbiotic Bacteria.</title>
        <authorList>
            <person name="Stajich J.E."/>
            <person name="Macias A.M."/>
            <person name="Carter-House D."/>
            <person name="Lovett B."/>
            <person name="Kasson L.R."/>
            <person name="Berry K."/>
            <person name="Grigoriev I."/>
            <person name="Chang Y."/>
            <person name="Spatafora J."/>
            <person name="Kasson M.T."/>
        </authorList>
    </citation>
    <scope>NUCLEOTIDE SEQUENCE</scope>
    <source>
        <strain evidence="6">NRRL A-21654</strain>
    </source>
</reference>
<name>A0A8H7ER91_9FUNG</name>
<dbReference type="GO" id="GO:0004301">
    <property type="term" value="F:epoxide hydrolase activity"/>
    <property type="evidence" value="ECO:0007669"/>
    <property type="project" value="TreeGrafter"/>
</dbReference>
<dbReference type="InterPro" id="IPR010497">
    <property type="entry name" value="Epoxide_hydro_N"/>
</dbReference>
<evidence type="ECO:0000256" key="3">
    <source>
        <dbReference type="ARBA" id="ARBA00022801"/>
    </source>
</evidence>
<keyword evidence="2" id="KW-0058">Aromatic hydrocarbons catabolism</keyword>
<organism evidence="6 7">
    <name type="scientific">Apophysomyces ossiformis</name>
    <dbReference type="NCBI Taxonomy" id="679940"/>
    <lineage>
        <taxon>Eukaryota</taxon>
        <taxon>Fungi</taxon>
        <taxon>Fungi incertae sedis</taxon>
        <taxon>Mucoromycota</taxon>
        <taxon>Mucoromycotina</taxon>
        <taxon>Mucoromycetes</taxon>
        <taxon>Mucorales</taxon>
        <taxon>Mucorineae</taxon>
        <taxon>Mucoraceae</taxon>
        <taxon>Apophysomyces</taxon>
    </lineage>
</organism>
<evidence type="ECO:0000256" key="2">
    <source>
        <dbReference type="ARBA" id="ARBA00022797"/>
    </source>
</evidence>
<dbReference type="OrthoDB" id="7130006at2759"/>
<dbReference type="GO" id="GO:0097176">
    <property type="term" value="P:epoxide metabolic process"/>
    <property type="evidence" value="ECO:0007669"/>
    <property type="project" value="TreeGrafter"/>
</dbReference>
<comment type="caution">
    <text evidence="6">The sequence shown here is derived from an EMBL/GenBank/DDBJ whole genome shotgun (WGS) entry which is preliminary data.</text>
</comment>
<sequence>MTDIEPFVIPSFTSDQVRLLREKLERTVYPNELEEDVGWSCGAPGWAVRPLVQEWLDYDWEIAREEMNRWHHYHTTIDVVPSLPGFGFSEPPKAKGFGVAKMGSIINSLMVKLGYSKYVWHGGDWGAIIGKFVASKYTDNCRAFHTNLPLVVPPLPTPRNVLLHPFKLVKFFGSLLIGFDRVYGYTKLGGATFANAELNRDCGYRAIQGTRPYTLSYGLTDSPLALLAWMLEKYHDWTYHAPDQDNAKQALPPTITSHEFLTQVSIYYLTNTMSSSIRIYYECLQQREIYKVVFPRVDVPVAVCSFPSEISKLPRDWLEAAMNLHQYNEYSKGGHFPGLEEHEVLLRDIQSFGKNLRFKSLL</sequence>
<evidence type="ECO:0000259" key="5">
    <source>
        <dbReference type="Pfam" id="PF06441"/>
    </source>
</evidence>
<dbReference type="Gene3D" id="3.40.50.1820">
    <property type="entry name" value="alpha/beta hydrolase"/>
    <property type="match status" value="2"/>
</dbReference>
<dbReference type="PANTHER" id="PTHR21661:SF35">
    <property type="entry name" value="EPOXIDE HYDROLASE"/>
    <property type="match status" value="1"/>
</dbReference>
<keyword evidence="3" id="KW-0378">Hydrolase</keyword>
<accession>A0A8H7ER91</accession>
<evidence type="ECO:0000313" key="6">
    <source>
        <dbReference type="EMBL" id="KAF7727833.1"/>
    </source>
</evidence>
<proteinExistence type="inferred from homology"/>
<evidence type="ECO:0000313" key="7">
    <source>
        <dbReference type="Proteomes" id="UP000605846"/>
    </source>
</evidence>